<dbReference type="InterPro" id="IPR002110">
    <property type="entry name" value="Ankyrin_rpt"/>
</dbReference>
<dbReference type="PANTHER" id="PTHR24161">
    <property type="entry name" value="ANK_REP_REGION DOMAIN-CONTAINING PROTEIN-RELATED"/>
    <property type="match status" value="1"/>
</dbReference>
<dbReference type="PROSITE" id="PS50297">
    <property type="entry name" value="ANK_REP_REGION"/>
    <property type="match status" value="5"/>
</dbReference>
<evidence type="ECO:0000313" key="5">
    <source>
        <dbReference type="RefSeq" id="XP_013413988.1"/>
    </source>
</evidence>
<evidence type="ECO:0000256" key="2">
    <source>
        <dbReference type="ARBA" id="ARBA00023043"/>
    </source>
</evidence>
<evidence type="ECO:0000313" key="6">
    <source>
        <dbReference type="RefSeq" id="XP_013413989.1"/>
    </source>
</evidence>
<dbReference type="PROSITE" id="PS50088">
    <property type="entry name" value="ANK_REPEAT"/>
    <property type="match status" value="5"/>
</dbReference>
<reference evidence="5 6" key="1">
    <citation type="submission" date="2025-04" db="UniProtKB">
        <authorList>
            <consortium name="RefSeq"/>
        </authorList>
    </citation>
    <scope>IDENTIFICATION</scope>
    <source>
        <tissue evidence="5 6">Gonads</tissue>
    </source>
</reference>
<gene>
    <name evidence="5 6" type="primary">LOC106176237</name>
</gene>
<dbReference type="RefSeq" id="XP_013413988.1">
    <property type="nucleotide sequence ID" value="XM_013558534.1"/>
</dbReference>
<dbReference type="PANTHER" id="PTHR24161:SF121">
    <property type="entry name" value="M-PHASE PHOSPHOPROTEIN 8"/>
    <property type="match status" value="1"/>
</dbReference>
<keyword evidence="2 3" id="KW-0040">ANK repeat</keyword>
<dbReference type="SUPFAM" id="SSF48403">
    <property type="entry name" value="Ankyrin repeat"/>
    <property type="match status" value="1"/>
</dbReference>
<protein>
    <submittedName>
        <fullName evidence="5 6">Tankyrase-1</fullName>
    </submittedName>
</protein>
<keyword evidence="4" id="KW-1185">Reference proteome</keyword>
<dbReference type="AlphaFoldDB" id="A0A1S3JUI4"/>
<proteinExistence type="predicted"/>
<dbReference type="Gene3D" id="1.25.40.20">
    <property type="entry name" value="Ankyrin repeat-containing domain"/>
    <property type="match status" value="2"/>
</dbReference>
<dbReference type="SMART" id="SM00248">
    <property type="entry name" value="ANK"/>
    <property type="match status" value="6"/>
</dbReference>
<feature type="repeat" description="ANK" evidence="3">
    <location>
        <begin position="104"/>
        <end position="136"/>
    </location>
</feature>
<feature type="repeat" description="ANK" evidence="3">
    <location>
        <begin position="173"/>
        <end position="206"/>
    </location>
</feature>
<dbReference type="OrthoDB" id="10252328at2759"/>
<keyword evidence="1" id="KW-0677">Repeat</keyword>
<feature type="repeat" description="ANK" evidence="3">
    <location>
        <begin position="75"/>
        <end position="103"/>
    </location>
</feature>
<dbReference type="Pfam" id="PF12796">
    <property type="entry name" value="Ank_2"/>
    <property type="match status" value="2"/>
</dbReference>
<dbReference type="RefSeq" id="XP_013413989.1">
    <property type="nucleotide sequence ID" value="XM_013558535.1"/>
</dbReference>
<dbReference type="KEGG" id="lak:106176237"/>
<sequence>MALTGHIDIDVVDEDAYLRDLIQAVDYKNLKRVQFLMPSIKEQIKEVFTEDDGVGHYFQIATEDTSRYAWVLGEALRRASQQGTGDIVEFLLDSGADINSKNDEGFTALMKASERGQLDVVQILLRRGADVNLTNKVGSSALQWISRIPERWPVVKMLLEHKETDVNLAAHKLGKTALHCAAEMDTLGKTLRLLLDYNADQNAKAKDGRTALHFAAERGHHRNIVTLIHYGAHPHVRENQLGSTPMHLAAQNGEVRVVEELLLGGADPTIKDRFGRTAKDRVVNYSKIIKEKKLYFDELMRIFESQALMIHCLENQKFQQVIHDVCELIPDRHWIHLCTDLFQDQETAEKVNKQVKDKILDGGLPIIAYNVLKEWTKQCPLWATYWVFDRALRDNNLDYIADNMVEQFCYPVTQRNKKVLPKPWL</sequence>
<evidence type="ECO:0000256" key="1">
    <source>
        <dbReference type="ARBA" id="ARBA00022737"/>
    </source>
</evidence>
<feature type="repeat" description="ANK" evidence="3">
    <location>
        <begin position="241"/>
        <end position="273"/>
    </location>
</feature>
<feature type="repeat" description="ANK" evidence="3">
    <location>
        <begin position="207"/>
        <end position="239"/>
    </location>
</feature>
<dbReference type="InterPro" id="IPR036770">
    <property type="entry name" value="Ankyrin_rpt-contain_sf"/>
</dbReference>
<evidence type="ECO:0000313" key="4">
    <source>
        <dbReference type="Proteomes" id="UP000085678"/>
    </source>
</evidence>
<dbReference type="Gene3D" id="1.10.533.10">
    <property type="entry name" value="Death Domain, Fas"/>
    <property type="match status" value="1"/>
</dbReference>
<dbReference type="STRING" id="7574.A0A1S3JUI4"/>
<evidence type="ECO:0000256" key="3">
    <source>
        <dbReference type="PROSITE-ProRule" id="PRU00023"/>
    </source>
</evidence>
<dbReference type="Proteomes" id="UP000085678">
    <property type="component" value="Unplaced"/>
</dbReference>
<dbReference type="GeneID" id="106176237"/>
<accession>A0A1S3JUI4</accession>
<organism evidence="4 5">
    <name type="scientific">Lingula anatina</name>
    <name type="common">Brachiopod</name>
    <name type="synonym">Lingula unguis</name>
    <dbReference type="NCBI Taxonomy" id="7574"/>
    <lineage>
        <taxon>Eukaryota</taxon>
        <taxon>Metazoa</taxon>
        <taxon>Spiralia</taxon>
        <taxon>Lophotrochozoa</taxon>
        <taxon>Brachiopoda</taxon>
        <taxon>Linguliformea</taxon>
        <taxon>Lingulata</taxon>
        <taxon>Lingulida</taxon>
        <taxon>Linguloidea</taxon>
        <taxon>Lingulidae</taxon>
        <taxon>Lingula</taxon>
    </lineage>
</organism>
<name>A0A1S3JUI4_LINAN</name>
<dbReference type="InterPro" id="IPR011029">
    <property type="entry name" value="DEATH-like_dom_sf"/>
</dbReference>